<evidence type="ECO:0000256" key="7">
    <source>
        <dbReference type="SAM" id="MobiDB-lite"/>
    </source>
</evidence>
<evidence type="ECO:0000259" key="11">
    <source>
        <dbReference type="Pfam" id="PF13967"/>
    </source>
</evidence>
<feature type="compositionally biased region" description="Low complexity" evidence="7">
    <location>
        <begin position="20"/>
        <end position="31"/>
    </location>
</feature>
<evidence type="ECO:0000256" key="8">
    <source>
        <dbReference type="SAM" id="Phobius"/>
    </source>
</evidence>
<dbReference type="InterPro" id="IPR032880">
    <property type="entry name" value="CSC1/OSCA1-like_N"/>
</dbReference>
<dbReference type="Pfam" id="PF14703">
    <property type="entry name" value="PHM7_cyt"/>
    <property type="match status" value="1"/>
</dbReference>
<evidence type="ECO:0000313" key="13">
    <source>
        <dbReference type="EMBL" id="CAK3873197.1"/>
    </source>
</evidence>
<dbReference type="EMBL" id="CAVMBE010000008">
    <property type="protein sequence ID" value="CAK3873197.1"/>
    <property type="molecule type" value="Genomic_DNA"/>
</dbReference>
<feature type="region of interest" description="Disordered" evidence="7">
    <location>
        <begin position="744"/>
        <end position="767"/>
    </location>
</feature>
<feature type="region of interest" description="Disordered" evidence="7">
    <location>
        <begin position="1"/>
        <end position="31"/>
    </location>
</feature>
<comment type="caution">
    <text evidence="13">The sequence shown here is derived from an EMBL/GenBank/DDBJ whole genome shotgun (WGS) entry which is preliminary data.</text>
</comment>
<dbReference type="AlphaFoldDB" id="A0AAI8YU46"/>
<gene>
    <name evidence="13" type="ORF">LECACI_7A002020</name>
</gene>
<keyword evidence="4 8" id="KW-0812">Transmembrane</keyword>
<keyword evidence="3" id="KW-0813">Transport</keyword>
<dbReference type="Proteomes" id="UP001296104">
    <property type="component" value="Unassembled WGS sequence"/>
</dbReference>
<dbReference type="Pfam" id="PF13967">
    <property type="entry name" value="RSN1_TM"/>
    <property type="match status" value="1"/>
</dbReference>
<feature type="transmembrane region" description="Helical" evidence="8">
    <location>
        <begin position="451"/>
        <end position="477"/>
    </location>
</feature>
<dbReference type="PANTHER" id="PTHR13018:SF26">
    <property type="entry name" value="DOMAIN PROTEIN, PUTATIVE (AFU_ORTHOLOGUE AFUA_5G10920)-RELATED"/>
    <property type="match status" value="1"/>
</dbReference>
<dbReference type="PANTHER" id="PTHR13018">
    <property type="entry name" value="PROBABLE MEMBRANE PROTEIN DUF221-RELATED"/>
    <property type="match status" value="1"/>
</dbReference>
<keyword evidence="14" id="KW-1185">Reference proteome</keyword>
<name>A0AAI8YU46_9PEZI</name>
<feature type="domain" description="CSC1/OSCA1-like N-terminal transmembrane" evidence="11">
    <location>
        <begin position="33"/>
        <end position="182"/>
    </location>
</feature>
<feature type="domain" description="CSC1/OSCA1-like 7TM region" evidence="9">
    <location>
        <begin position="405"/>
        <end position="678"/>
    </location>
</feature>
<dbReference type="Pfam" id="PF12621">
    <property type="entry name" value="PHM7_ext"/>
    <property type="match status" value="1"/>
</dbReference>
<accession>A0AAI8YU46</accession>
<evidence type="ECO:0000256" key="4">
    <source>
        <dbReference type="ARBA" id="ARBA00022692"/>
    </source>
</evidence>
<feature type="transmembrane region" description="Helical" evidence="8">
    <location>
        <begin position="686"/>
        <end position="705"/>
    </location>
</feature>
<feature type="compositionally biased region" description="Polar residues" evidence="7">
    <location>
        <begin position="1"/>
        <end position="13"/>
    </location>
</feature>
<sequence>MGNSCSVSTSPSGDANVGASQSSKNNSNSASSVGTTIVVVGVYAIIWAILFLILRNKFPRYYRPRTFVGSLREESRSPRLKDGLFNWLGEFWSIPDTYILNHHTLDGYLFLRLLKVASVSCFVGCIITWPVLFPINATGGGGKKQFDLLTFANVTNNYYKHFATAGCAIIFFGFIIYTITRESIFYINLRQAYLMSPLYASRLSSRTVLFTSVPEDYMDEAKLRRVLDPGVRRIWPASDCEELQDKVEERDNAAMKLEAAETKLIKTANGNRLKAEKKGGRSNSEEAAIGEANSTAAQYLKPKERPTHRLKPLIGKKVDTIDWCRAELKKLIPEVDAAQAKHKAGDAKLLNSVFVEFDTLSTAQAAFQSLTHHQILQMSPRFVGMSPEEVIWSNLKIKWWERVIRRLATISFVVALVVFWSIPVAVVGSISNINYLTSCLPWLDFINSIPSVILGVVTGLLPTILLAVLMALLPIILRLMAKIGGAPTLSAVELTVQNYYFAFQIIQVFLVATLGSAASSVIQSAIKNPASVTTVLAQQLPLASNFYLSYFILQGLGIVSGLLVGLVGLVLFMVLGKVLDKTPRKMYKRWISLSGIGWGTLFPVYTNLFVIAICYAAIAPLVLGFACIGMFLFYFAYKYNLLFVSNAVIDTKGLVYPRALQQLFVGLYVAEVCLIGLFAIATASSIGALGPLILMIIMLIFTALYQISLNDAMAPLLQYLPKTLDAEERHLLEIENGAQDGQVAEGDKYADGAGKEGKVANSSHEVGAAPRKKPNFIIKWLRPDIYTDYKTMRQLVPKEIAIHYTPATEENAFYNPAITSQTPLLWIPRDPVGMSRQEVHDTGKVIPITDEGAYLDEKNNVCWDAEDGRPPIYEEKVYY</sequence>
<feature type="transmembrane region" description="Helical" evidence="8">
    <location>
        <begin position="546"/>
        <end position="575"/>
    </location>
</feature>
<feature type="transmembrane region" description="Helical" evidence="8">
    <location>
        <begin position="658"/>
        <end position="680"/>
    </location>
</feature>
<evidence type="ECO:0000256" key="3">
    <source>
        <dbReference type="ARBA" id="ARBA00022448"/>
    </source>
</evidence>
<dbReference type="GO" id="GO:0005227">
    <property type="term" value="F:calcium-activated cation channel activity"/>
    <property type="evidence" value="ECO:0007669"/>
    <property type="project" value="InterPro"/>
</dbReference>
<keyword evidence="5 8" id="KW-1133">Transmembrane helix</keyword>
<dbReference type="InterPro" id="IPR045122">
    <property type="entry name" value="Csc1-like"/>
</dbReference>
<feature type="domain" description="10TM putative phosphate transporter extracellular tail" evidence="10">
    <location>
        <begin position="780"/>
        <end position="871"/>
    </location>
</feature>
<dbReference type="Pfam" id="PF02714">
    <property type="entry name" value="RSN1_7TM"/>
    <property type="match status" value="1"/>
</dbReference>
<evidence type="ECO:0000256" key="6">
    <source>
        <dbReference type="ARBA" id="ARBA00023136"/>
    </source>
</evidence>
<feature type="transmembrane region" description="Helical" evidence="8">
    <location>
        <begin position="610"/>
        <end position="637"/>
    </location>
</feature>
<keyword evidence="6 8" id="KW-0472">Membrane</keyword>
<protein>
    <submittedName>
        <fullName evidence="13">Phosphate metabolism 7</fullName>
    </submittedName>
</protein>
<evidence type="ECO:0000256" key="1">
    <source>
        <dbReference type="ARBA" id="ARBA00004141"/>
    </source>
</evidence>
<evidence type="ECO:0000256" key="5">
    <source>
        <dbReference type="ARBA" id="ARBA00022989"/>
    </source>
</evidence>
<evidence type="ECO:0000259" key="10">
    <source>
        <dbReference type="Pfam" id="PF12621"/>
    </source>
</evidence>
<feature type="transmembrane region" description="Helical" evidence="8">
    <location>
        <begin position="407"/>
        <end position="431"/>
    </location>
</feature>
<feature type="transmembrane region" description="Helical" evidence="8">
    <location>
        <begin position="116"/>
        <end position="138"/>
    </location>
</feature>
<evidence type="ECO:0000259" key="9">
    <source>
        <dbReference type="Pfam" id="PF02714"/>
    </source>
</evidence>
<feature type="transmembrane region" description="Helical" evidence="8">
    <location>
        <begin position="498"/>
        <end position="526"/>
    </location>
</feature>
<feature type="compositionally biased region" description="Basic and acidic residues" evidence="7">
    <location>
        <begin position="745"/>
        <end position="758"/>
    </location>
</feature>
<organism evidence="13 14">
    <name type="scientific">Lecanosticta acicola</name>
    <dbReference type="NCBI Taxonomy" id="111012"/>
    <lineage>
        <taxon>Eukaryota</taxon>
        <taxon>Fungi</taxon>
        <taxon>Dikarya</taxon>
        <taxon>Ascomycota</taxon>
        <taxon>Pezizomycotina</taxon>
        <taxon>Dothideomycetes</taxon>
        <taxon>Dothideomycetidae</taxon>
        <taxon>Mycosphaerellales</taxon>
        <taxon>Mycosphaerellaceae</taxon>
        <taxon>Lecanosticta</taxon>
    </lineage>
</organism>
<feature type="transmembrane region" description="Helical" evidence="8">
    <location>
        <begin position="158"/>
        <end position="180"/>
    </location>
</feature>
<dbReference type="InterPro" id="IPR027815">
    <property type="entry name" value="CSC1/OSCA1-like_cyt"/>
</dbReference>
<dbReference type="InterPro" id="IPR022257">
    <property type="entry name" value="PHM7_ext"/>
</dbReference>
<evidence type="ECO:0000256" key="2">
    <source>
        <dbReference type="ARBA" id="ARBA00007779"/>
    </source>
</evidence>
<comment type="similarity">
    <text evidence="2">Belongs to the CSC1 (TC 1.A.17) family.</text>
</comment>
<reference evidence="13" key="1">
    <citation type="submission" date="2023-11" db="EMBL/GenBank/DDBJ databases">
        <authorList>
            <person name="Alioto T."/>
            <person name="Alioto T."/>
            <person name="Gomez Garrido J."/>
        </authorList>
    </citation>
    <scope>NUCLEOTIDE SEQUENCE</scope>
</reference>
<feature type="transmembrane region" description="Helical" evidence="8">
    <location>
        <begin position="33"/>
        <end position="54"/>
    </location>
</feature>
<dbReference type="InterPro" id="IPR003864">
    <property type="entry name" value="CSC1/OSCA1-like_7TM"/>
</dbReference>
<dbReference type="GO" id="GO:0005886">
    <property type="term" value="C:plasma membrane"/>
    <property type="evidence" value="ECO:0007669"/>
    <property type="project" value="TreeGrafter"/>
</dbReference>
<comment type="subcellular location">
    <subcellularLocation>
        <location evidence="1">Membrane</location>
        <topology evidence="1">Multi-pass membrane protein</topology>
    </subcellularLocation>
</comment>
<feature type="domain" description="CSC1/OSCA1-like cytosolic" evidence="12">
    <location>
        <begin position="205"/>
        <end position="394"/>
    </location>
</feature>
<evidence type="ECO:0000313" key="14">
    <source>
        <dbReference type="Proteomes" id="UP001296104"/>
    </source>
</evidence>
<proteinExistence type="inferred from homology"/>
<evidence type="ECO:0000259" key="12">
    <source>
        <dbReference type="Pfam" id="PF14703"/>
    </source>
</evidence>